<gene>
    <name evidence="6" type="ORF">BXZ70DRAFT_939755</name>
</gene>
<feature type="compositionally biased region" description="Basic and acidic residues" evidence="3">
    <location>
        <begin position="110"/>
        <end position="121"/>
    </location>
</feature>
<dbReference type="InterPro" id="IPR042470">
    <property type="entry name" value="RMI1_N_C_sf"/>
</dbReference>
<dbReference type="PANTHER" id="PTHR14790:SF15">
    <property type="entry name" value="RECQ-MEDIATED GENOME INSTABILITY PROTEIN 1"/>
    <property type="match status" value="1"/>
</dbReference>
<dbReference type="GO" id="GO:0000712">
    <property type="term" value="P:resolution of meiotic recombination intermediates"/>
    <property type="evidence" value="ECO:0007669"/>
    <property type="project" value="TreeGrafter"/>
</dbReference>
<protein>
    <recommendedName>
        <fullName evidence="2">RecQ-mediated genome instability protein 1</fullName>
    </recommendedName>
</protein>
<name>A0A8K0UPM3_9AGAR</name>
<feature type="region of interest" description="Disordered" evidence="3">
    <location>
        <begin position="110"/>
        <end position="132"/>
    </location>
</feature>
<comment type="similarity">
    <text evidence="1">Belongs to the RMI1 family.</text>
</comment>
<dbReference type="SMART" id="SM01161">
    <property type="entry name" value="DUF1767"/>
    <property type="match status" value="1"/>
</dbReference>
<reference evidence="6" key="1">
    <citation type="journal article" date="2021" name="New Phytol.">
        <title>Evolutionary innovations through gain and loss of genes in the ectomycorrhizal Boletales.</title>
        <authorList>
            <person name="Wu G."/>
            <person name="Miyauchi S."/>
            <person name="Morin E."/>
            <person name="Kuo A."/>
            <person name="Drula E."/>
            <person name="Varga T."/>
            <person name="Kohler A."/>
            <person name="Feng B."/>
            <person name="Cao Y."/>
            <person name="Lipzen A."/>
            <person name="Daum C."/>
            <person name="Hundley H."/>
            <person name="Pangilinan J."/>
            <person name="Johnson J."/>
            <person name="Barry K."/>
            <person name="LaButti K."/>
            <person name="Ng V."/>
            <person name="Ahrendt S."/>
            <person name="Min B."/>
            <person name="Choi I.G."/>
            <person name="Park H."/>
            <person name="Plett J.M."/>
            <person name="Magnuson J."/>
            <person name="Spatafora J.W."/>
            <person name="Nagy L.G."/>
            <person name="Henrissat B."/>
            <person name="Grigoriev I.V."/>
            <person name="Yang Z.L."/>
            <person name="Xu J."/>
            <person name="Martin F.M."/>
        </authorList>
    </citation>
    <scope>NUCLEOTIDE SEQUENCE</scope>
    <source>
        <strain evidence="6">KKN 215</strain>
    </source>
</reference>
<evidence type="ECO:0000313" key="6">
    <source>
        <dbReference type="EMBL" id="KAH8099966.1"/>
    </source>
</evidence>
<evidence type="ECO:0000313" key="7">
    <source>
        <dbReference type="Proteomes" id="UP000813824"/>
    </source>
</evidence>
<evidence type="ECO:0000256" key="3">
    <source>
        <dbReference type="SAM" id="MobiDB-lite"/>
    </source>
</evidence>
<proteinExistence type="inferred from homology"/>
<dbReference type="GO" id="GO:0000724">
    <property type="term" value="P:double-strand break repair via homologous recombination"/>
    <property type="evidence" value="ECO:0007669"/>
    <property type="project" value="TreeGrafter"/>
</dbReference>
<dbReference type="PANTHER" id="PTHR14790">
    <property type="entry name" value="RECQ-MEDIATED GENOME INSTABILITY PROTEIN 1 RMI1"/>
    <property type="match status" value="1"/>
</dbReference>
<evidence type="ECO:0000256" key="1">
    <source>
        <dbReference type="ARBA" id="ARBA00006395"/>
    </source>
</evidence>
<feature type="domain" description="RecQ mediated genome instability protein 1 OB-fold" evidence="4">
    <location>
        <begin position="67"/>
        <end position="175"/>
    </location>
</feature>
<evidence type="ECO:0000259" key="5">
    <source>
        <dbReference type="Pfam" id="PF21000"/>
    </source>
</evidence>
<dbReference type="EMBL" id="JAEVFJ010000017">
    <property type="protein sequence ID" value="KAH8099966.1"/>
    <property type="molecule type" value="Genomic_DNA"/>
</dbReference>
<dbReference type="AlphaFoldDB" id="A0A8K0UPM3"/>
<dbReference type="Pfam" id="PF08585">
    <property type="entry name" value="RMI1_N_C"/>
    <property type="match status" value="1"/>
</dbReference>
<dbReference type="InterPro" id="IPR049363">
    <property type="entry name" value="RMI1_N"/>
</dbReference>
<accession>A0A8K0UPM3</accession>
<keyword evidence="7" id="KW-1185">Reference proteome</keyword>
<sequence>MDPPRDLVAWLKRKYPRPTVAEDWLRDCYAHMITERNLRDEDEIYQAVEDELLRSDLCDSMLPGTGLPENINELDGAPIPGSPIMVEILSMEEVGHSAFSLLNVMEARSDDEKERAKREAAGEEEDEDAEQMIKPKFPRSMLRFLLSDGFNTIQAFEYAPLPEIEFGETPLGHKVNHCFLPWTTCSFVSRGSRPSFSLHPLLLAVLFILQ</sequence>
<evidence type="ECO:0000256" key="2">
    <source>
        <dbReference type="ARBA" id="ARBA00018987"/>
    </source>
</evidence>
<dbReference type="OrthoDB" id="341511at2759"/>
<dbReference type="GO" id="GO:0016604">
    <property type="term" value="C:nuclear body"/>
    <property type="evidence" value="ECO:0007669"/>
    <property type="project" value="TreeGrafter"/>
</dbReference>
<dbReference type="InterPro" id="IPR013894">
    <property type="entry name" value="RMI1_OB"/>
</dbReference>
<feature type="domain" description="RMI1 N-terminal" evidence="5">
    <location>
        <begin position="11"/>
        <end position="60"/>
    </location>
</feature>
<comment type="caution">
    <text evidence="6">The sequence shown here is derived from an EMBL/GenBank/DDBJ whole genome shotgun (WGS) entry which is preliminary data.</text>
</comment>
<evidence type="ECO:0000259" key="4">
    <source>
        <dbReference type="Pfam" id="PF08585"/>
    </source>
</evidence>
<dbReference type="Pfam" id="PF21000">
    <property type="entry name" value="RMI1_N_N"/>
    <property type="match status" value="1"/>
</dbReference>
<dbReference type="GO" id="GO:0031422">
    <property type="term" value="C:RecQ family helicase-topoisomerase III complex"/>
    <property type="evidence" value="ECO:0007669"/>
    <property type="project" value="TreeGrafter"/>
</dbReference>
<dbReference type="Proteomes" id="UP000813824">
    <property type="component" value="Unassembled WGS sequence"/>
</dbReference>
<dbReference type="Gene3D" id="2.40.50.770">
    <property type="entry name" value="RecQ-mediated genome instability protein Rmi1, C-terminal domain"/>
    <property type="match status" value="1"/>
</dbReference>
<organism evidence="6 7">
    <name type="scientific">Cristinia sonorae</name>
    <dbReference type="NCBI Taxonomy" id="1940300"/>
    <lineage>
        <taxon>Eukaryota</taxon>
        <taxon>Fungi</taxon>
        <taxon>Dikarya</taxon>
        <taxon>Basidiomycota</taxon>
        <taxon>Agaricomycotina</taxon>
        <taxon>Agaricomycetes</taxon>
        <taxon>Agaricomycetidae</taxon>
        <taxon>Agaricales</taxon>
        <taxon>Pleurotineae</taxon>
        <taxon>Stephanosporaceae</taxon>
        <taxon>Cristinia</taxon>
    </lineage>
</organism>